<feature type="transmembrane region" description="Helical" evidence="1">
    <location>
        <begin position="146"/>
        <end position="167"/>
    </location>
</feature>
<feature type="transmembrane region" description="Helical" evidence="1">
    <location>
        <begin position="272"/>
        <end position="290"/>
    </location>
</feature>
<gene>
    <name evidence="2" type="ORF">WR25_02258</name>
</gene>
<accession>A0A2A2LEL5</accession>
<evidence type="ECO:0000313" key="3">
    <source>
        <dbReference type="Proteomes" id="UP000218231"/>
    </source>
</evidence>
<keyword evidence="3" id="KW-1185">Reference proteome</keyword>
<dbReference type="Proteomes" id="UP000218231">
    <property type="component" value="Unassembled WGS sequence"/>
</dbReference>
<feature type="transmembrane region" description="Helical" evidence="1">
    <location>
        <begin position="179"/>
        <end position="200"/>
    </location>
</feature>
<keyword evidence="1" id="KW-1133">Transmembrane helix</keyword>
<evidence type="ECO:0000313" key="2">
    <source>
        <dbReference type="EMBL" id="PAV84711.1"/>
    </source>
</evidence>
<proteinExistence type="predicted"/>
<protein>
    <submittedName>
        <fullName evidence="2">Uncharacterized protein</fullName>
    </submittedName>
</protein>
<reference evidence="2 3" key="1">
    <citation type="journal article" date="2017" name="Curr. Biol.">
        <title>Genome architecture and evolution of a unichromosomal asexual nematode.</title>
        <authorList>
            <person name="Fradin H."/>
            <person name="Zegar C."/>
            <person name="Gutwein M."/>
            <person name="Lucas J."/>
            <person name="Kovtun M."/>
            <person name="Corcoran D."/>
            <person name="Baugh L.R."/>
            <person name="Kiontke K."/>
            <person name="Gunsalus K."/>
            <person name="Fitch D.H."/>
            <person name="Piano F."/>
        </authorList>
    </citation>
    <scope>NUCLEOTIDE SEQUENCE [LARGE SCALE GENOMIC DNA]</scope>
    <source>
        <strain evidence="2">PF1309</strain>
    </source>
</reference>
<dbReference type="AlphaFoldDB" id="A0A2A2LEL5"/>
<dbReference type="EMBL" id="LIAE01006827">
    <property type="protein sequence ID" value="PAV84711.1"/>
    <property type="molecule type" value="Genomic_DNA"/>
</dbReference>
<dbReference type="PANTHER" id="PTHR38553">
    <property type="entry name" value="PROTEIN CBG19621"/>
    <property type="match status" value="1"/>
</dbReference>
<dbReference type="OrthoDB" id="5818871at2759"/>
<keyword evidence="1" id="KW-0812">Transmembrane</keyword>
<comment type="caution">
    <text evidence="2">The sequence shown here is derived from an EMBL/GenBank/DDBJ whole genome shotgun (WGS) entry which is preliminary data.</text>
</comment>
<feature type="transmembrane region" description="Helical" evidence="1">
    <location>
        <begin position="221"/>
        <end position="244"/>
    </location>
</feature>
<feature type="transmembrane region" description="Helical" evidence="1">
    <location>
        <begin position="50"/>
        <end position="70"/>
    </location>
</feature>
<feature type="transmembrane region" description="Helical" evidence="1">
    <location>
        <begin position="82"/>
        <end position="100"/>
    </location>
</feature>
<name>A0A2A2LEL5_9BILA</name>
<sequence length="516" mass="58094">MDASAYFLANVTLPFQTQDEATNQNGYKNGTTPDLIRASCFTDRDTVACIRTSCIGVMSMLTAFLCLTRILKQHNNVNLRLLLYYILLLQCIAGSLEFYSGWRTELALSISYAKAIALLIICYMYLDIASRMMRWSSNSGRRLCFIALTLMFAYFTAFLIMGFLLSIEPNVDCRASYWIWYSSGEVLIVQLIVISFFLILRRINQISATQGMQRRQKRDLYINKVFRLLWTFETCAFADLAYHISLYIFTNETSGCSGLFANDQLRYTALKGPYDVISILFPVWAVLFVFRSTKKQVYEDADIESVSSRSGSFSVNSIPNVIIVRNWRRRYRPLTQSSDNPIISSSQRRRLRTVSSAPSIPRRLSLSHSIVSSPLYSIPEELHNVGSSAPNGYSRLQIADHFEGDHLGAKYALTAPPAPAPLPDTPKIKTLIYPNILILELLIQIVPVRKCLPIRHCFRLLKSQDDHLHLKALLCLPAVIVLDPPADALPTAVIVLAPVPPIAVRVEVPGAAPTEM</sequence>
<organism evidence="2 3">
    <name type="scientific">Diploscapter pachys</name>
    <dbReference type="NCBI Taxonomy" id="2018661"/>
    <lineage>
        <taxon>Eukaryota</taxon>
        <taxon>Metazoa</taxon>
        <taxon>Ecdysozoa</taxon>
        <taxon>Nematoda</taxon>
        <taxon>Chromadorea</taxon>
        <taxon>Rhabditida</taxon>
        <taxon>Rhabditina</taxon>
        <taxon>Rhabditomorpha</taxon>
        <taxon>Rhabditoidea</taxon>
        <taxon>Rhabditidae</taxon>
        <taxon>Diploscapter</taxon>
    </lineage>
</organism>
<dbReference type="PANTHER" id="PTHR38553:SF1">
    <property type="entry name" value="G PROTEIN-COUPLED RECEPTOR"/>
    <property type="match status" value="1"/>
</dbReference>
<feature type="transmembrane region" description="Helical" evidence="1">
    <location>
        <begin position="106"/>
        <end position="126"/>
    </location>
</feature>
<keyword evidence="1" id="KW-0472">Membrane</keyword>
<evidence type="ECO:0000256" key="1">
    <source>
        <dbReference type="SAM" id="Phobius"/>
    </source>
</evidence>